<dbReference type="GO" id="GO:0015031">
    <property type="term" value="P:protein transport"/>
    <property type="evidence" value="ECO:0007669"/>
    <property type="project" value="TreeGrafter"/>
</dbReference>
<keyword evidence="14" id="KW-1185">Reference proteome</keyword>
<dbReference type="EMBL" id="JAABOA010000198">
    <property type="protein sequence ID" value="KAF9585363.1"/>
    <property type="molecule type" value="Genomic_DNA"/>
</dbReference>
<organism evidence="13 14">
    <name type="scientific">Lunasporangiospora selenospora</name>
    <dbReference type="NCBI Taxonomy" id="979761"/>
    <lineage>
        <taxon>Eukaryota</taxon>
        <taxon>Fungi</taxon>
        <taxon>Fungi incertae sedis</taxon>
        <taxon>Mucoromycota</taxon>
        <taxon>Mortierellomycotina</taxon>
        <taxon>Mortierellomycetes</taxon>
        <taxon>Mortierellales</taxon>
        <taxon>Mortierellaceae</taxon>
        <taxon>Lunasporangiospora</taxon>
    </lineage>
</organism>
<dbReference type="PANTHER" id="PTHR45949">
    <property type="entry name" value="SORTING NEXIN-4"/>
    <property type="match status" value="1"/>
</dbReference>
<reference evidence="13" key="1">
    <citation type="journal article" date="2020" name="Fungal Divers.">
        <title>Resolving the Mortierellaceae phylogeny through synthesis of multi-gene phylogenetics and phylogenomics.</title>
        <authorList>
            <person name="Vandepol N."/>
            <person name="Liber J."/>
            <person name="Desiro A."/>
            <person name="Na H."/>
            <person name="Kennedy M."/>
            <person name="Barry K."/>
            <person name="Grigoriev I.V."/>
            <person name="Miller A.N."/>
            <person name="O'Donnell K."/>
            <person name="Stajich J.E."/>
            <person name="Bonito G."/>
        </authorList>
    </citation>
    <scope>NUCLEOTIDE SEQUENCE</scope>
    <source>
        <strain evidence="13">KOD1015</strain>
    </source>
</reference>
<dbReference type="OrthoDB" id="205639at2759"/>
<evidence type="ECO:0000259" key="12">
    <source>
        <dbReference type="PROSITE" id="PS50195"/>
    </source>
</evidence>
<dbReference type="AlphaFoldDB" id="A0A9P6G0R8"/>
<dbReference type="GO" id="GO:0034727">
    <property type="term" value="P:piecemeal microautophagy of the nucleus"/>
    <property type="evidence" value="ECO:0007669"/>
    <property type="project" value="TreeGrafter"/>
</dbReference>
<protein>
    <recommendedName>
        <fullName evidence="8">Sorting nexin-4</fullName>
    </recommendedName>
    <alternativeName>
        <fullName evidence="9">Autophagy-related protein 24</fullName>
    </alternativeName>
</protein>
<dbReference type="GO" id="GO:0000422">
    <property type="term" value="P:autophagy of mitochondrion"/>
    <property type="evidence" value="ECO:0007669"/>
    <property type="project" value="TreeGrafter"/>
</dbReference>
<evidence type="ECO:0000256" key="3">
    <source>
        <dbReference type="ARBA" id="ARBA00010883"/>
    </source>
</evidence>
<keyword evidence="5" id="KW-0963">Cytoplasm</keyword>
<dbReference type="InterPro" id="IPR027267">
    <property type="entry name" value="AH/BAR_dom_sf"/>
</dbReference>
<evidence type="ECO:0000256" key="8">
    <source>
        <dbReference type="ARBA" id="ARBA00040748"/>
    </source>
</evidence>
<evidence type="ECO:0000256" key="1">
    <source>
        <dbReference type="ARBA" id="ARBA00004184"/>
    </source>
</evidence>
<keyword evidence="10" id="KW-0175">Coiled coil</keyword>
<dbReference type="Gene3D" id="1.20.1270.60">
    <property type="entry name" value="Arfaptin homology (AH) domain/BAR domain"/>
    <property type="match status" value="1"/>
</dbReference>
<dbReference type="Pfam" id="PF00787">
    <property type="entry name" value="PX"/>
    <property type="match status" value="1"/>
</dbReference>
<dbReference type="GO" id="GO:0032456">
    <property type="term" value="P:endocytic recycling"/>
    <property type="evidence" value="ECO:0007669"/>
    <property type="project" value="TreeGrafter"/>
</dbReference>
<dbReference type="GO" id="GO:0061709">
    <property type="term" value="P:reticulophagy"/>
    <property type="evidence" value="ECO:0007669"/>
    <property type="project" value="TreeGrafter"/>
</dbReference>
<evidence type="ECO:0000313" key="13">
    <source>
        <dbReference type="EMBL" id="KAF9585363.1"/>
    </source>
</evidence>
<dbReference type="SUPFAM" id="SSF103657">
    <property type="entry name" value="BAR/IMD domain-like"/>
    <property type="match status" value="1"/>
</dbReference>
<dbReference type="PROSITE" id="PS50195">
    <property type="entry name" value="PX"/>
    <property type="match status" value="1"/>
</dbReference>
<evidence type="ECO:0000313" key="14">
    <source>
        <dbReference type="Proteomes" id="UP000780801"/>
    </source>
</evidence>
<evidence type="ECO:0000256" key="7">
    <source>
        <dbReference type="ARBA" id="ARBA00023136"/>
    </source>
</evidence>
<evidence type="ECO:0000256" key="6">
    <source>
        <dbReference type="ARBA" id="ARBA00023121"/>
    </source>
</evidence>
<dbReference type="InterPro" id="IPR036871">
    <property type="entry name" value="PX_dom_sf"/>
</dbReference>
<proteinExistence type="inferred from homology"/>
<evidence type="ECO:0000256" key="2">
    <source>
        <dbReference type="ARBA" id="ARBA00004496"/>
    </source>
</evidence>
<evidence type="ECO:0000256" key="11">
    <source>
        <dbReference type="SAM" id="MobiDB-lite"/>
    </source>
</evidence>
<evidence type="ECO:0000256" key="5">
    <source>
        <dbReference type="ARBA" id="ARBA00022490"/>
    </source>
</evidence>
<feature type="coiled-coil region" evidence="10">
    <location>
        <begin position="340"/>
        <end position="377"/>
    </location>
</feature>
<feature type="region of interest" description="Disordered" evidence="11">
    <location>
        <begin position="1"/>
        <end position="71"/>
    </location>
</feature>
<dbReference type="SUPFAM" id="SSF64268">
    <property type="entry name" value="PX domain"/>
    <property type="match status" value="1"/>
</dbReference>
<feature type="region of interest" description="Disordered" evidence="11">
    <location>
        <begin position="128"/>
        <end position="161"/>
    </location>
</feature>
<gene>
    <name evidence="13" type="primary">SNX4</name>
    <name evidence="13" type="ORF">BGW38_002725</name>
</gene>
<feature type="compositionally biased region" description="Low complexity" evidence="11">
    <location>
        <begin position="38"/>
        <end position="55"/>
    </location>
</feature>
<evidence type="ECO:0000256" key="9">
    <source>
        <dbReference type="ARBA" id="ARBA00041273"/>
    </source>
</evidence>
<accession>A0A9P6G0R8</accession>
<dbReference type="InterPro" id="IPR001683">
    <property type="entry name" value="PX_dom"/>
</dbReference>
<dbReference type="Gene3D" id="3.30.1520.10">
    <property type="entry name" value="Phox-like domain"/>
    <property type="match status" value="1"/>
</dbReference>
<name>A0A9P6G0R8_9FUNG</name>
<dbReference type="GO" id="GO:0035091">
    <property type="term" value="F:phosphatidylinositol binding"/>
    <property type="evidence" value="ECO:0007669"/>
    <property type="project" value="InterPro"/>
</dbReference>
<dbReference type="Proteomes" id="UP000780801">
    <property type="component" value="Unassembled WGS sequence"/>
</dbReference>
<comment type="similarity">
    <text evidence="3">Belongs to the sorting nexin family.</text>
</comment>
<keyword evidence="7" id="KW-0472">Membrane</keyword>
<evidence type="ECO:0000256" key="4">
    <source>
        <dbReference type="ARBA" id="ARBA00022448"/>
    </source>
</evidence>
<dbReference type="SMART" id="SM00312">
    <property type="entry name" value="PX"/>
    <property type="match status" value="1"/>
</dbReference>
<dbReference type="InterPro" id="IPR015404">
    <property type="entry name" value="Vps5_C"/>
</dbReference>
<dbReference type="Pfam" id="PF09325">
    <property type="entry name" value="Vps5"/>
    <property type="match status" value="1"/>
</dbReference>
<evidence type="ECO:0000256" key="10">
    <source>
        <dbReference type="SAM" id="Coils"/>
    </source>
</evidence>
<keyword evidence="4" id="KW-0813">Transport</keyword>
<dbReference type="GO" id="GO:0000407">
    <property type="term" value="C:phagophore assembly site"/>
    <property type="evidence" value="ECO:0007669"/>
    <property type="project" value="TreeGrafter"/>
</dbReference>
<feature type="domain" description="PX" evidence="12">
    <location>
        <begin position="181"/>
        <end position="303"/>
    </location>
</feature>
<sequence length="586" mass="65876">MDNDDIGYSSVAWDTYSPAGSRNHGGSGGLDNSHDNDAGNSGNNPNSVNSSHHASTGLHSGLFSSDDEEDNDHLAAASSVILPAETSAWAEESLDSEVIDIHDDNHAGSSSSSGGGNAAIHAEGSSIFYGSHDHENEPSLNRSTEHEDRAHGKSVNRGDITHVRTESDLVAMADERLVSRISMEVSVPDYKKVEGGSKEYISYKVVTKTDSPDFGSPDVTVFRRFQDFVWLHAVLSRDYPSAVIPPLPDKQRMRYVRGDRFSEDFITKRRDSLERFLRKIAVHPTLQRVQYVRVFLESHDFSSEQATQNNKKRLDDGPLDTIGDALLNAFAKIKKPDQRFVAMRDEVDKFEDDLQTLEKLEQRILKRQEELEMDYREFGGSIAGLGSLETGITHSLHRLGLTIADYSTEMHKLTTREDAQFLSQLHDCLAYCNSVKNVLKIRDQKQLDFEELSDYLQQQTAERQRLLSNGRSGSSSIGGFFQQKMDEIKGVDQERARQEKLKRVEDRMGELTKAVDESTYISEAFSNEAAMEFKFFQLQKTKDLRQCLLDYSSGRVDFFEKSLALWDDIIPELEKIGVSAPEPTRP</sequence>
<keyword evidence="6" id="KW-0446">Lipid-binding</keyword>
<comment type="caution">
    <text evidence="13">The sequence shown here is derived from an EMBL/GenBank/DDBJ whole genome shotgun (WGS) entry which is preliminary data.</text>
</comment>
<comment type="subcellular location">
    <subcellularLocation>
        <location evidence="2">Cytoplasm</location>
    </subcellularLocation>
    <subcellularLocation>
        <location evidence="1">Endomembrane system</location>
        <topology evidence="1">Peripheral membrane protein</topology>
    </subcellularLocation>
</comment>
<feature type="compositionally biased region" description="Basic and acidic residues" evidence="11">
    <location>
        <begin position="131"/>
        <end position="151"/>
    </location>
</feature>
<dbReference type="GO" id="GO:0005769">
    <property type="term" value="C:early endosome"/>
    <property type="evidence" value="ECO:0007669"/>
    <property type="project" value="TreeGrafter"/>
</dbReference>
<dbReference type="PANTHER" id="PTHR45949:SF2">
    <property type="entry name" value="SORTING NEXIN-4"/>
    <property type="match status" value="1"/>
</dbReference>